<dbReference type="PRINTS" id="PR00097">
    <property type="entry name" value="ANTSNTHASEII"/>
</dbReference>
<reference evidence="3 4" key="1">
    <citation type="submission" date="2024-09" db="EMBL/GenBank/DDBJ databases">
        <authorList>
            <person name="Sun Q."/>
            <person name="Mori K."/>
        </authorList>
    </citation>
    <scope>NUCLEOTIDE SEQUENCE [LARGE SCALE GENOMIC DNA]</scope>
    <source>
        <strain evidence="3 4">CCM 7650</strain>
    </source>
</reference>
<accession>A0ABV6FNP1</accession>
<protein>
    <submittedName>
        <fullName evidence="3">Anthranilate synthase component II</fullName>
    </submittedName>
</protein>
<feature type="domain" description="Glutamine amidotransferase" evidence="2">
    <location>
        <begin position="3"/>
        <end position="184"/>
    </location>
</feature>
<evidence type="ECO:0000313" key="4">
    <source>
        <dbReference type="Proteomes" id="UP001589797"/>
    </source>
</evidence>
<dbReference type="Gene3D" id="3.40.50.880">
    <property type="match status" value="1"/>
</dbReference>
<gene>
    <name evidence="3" type="ORF">ACFFIP_02240</name>
</gene>
<name>A0ABV6FNP1_9BACT</name>
<dbReference type="PRINTS" id="PR00096">
    <property type="entry name" value="GATASE"/>
</dbReference>
<dbReference type="Pfam" id="PF00117">
    <property type="entry name" value="GATase"/>
    <property type="match status" value="1"/>
</dbReference>
<keyword evidence="1" id="KW-0315">Glutamine amidotransferase</keyword>
<keyword evidence="4" id="KW-1185">Reference proteome</keyword>
<evidence type="ECO:0000313" key="3">
    <source>
        <dbReference type="EMBL" id="MFC0261485.1"/>
    </source>
</evidence>
<dbReference type="PANTHER" id="PTHR43418:SF4">
    <property type="entry name" value="MULTIFUNCTIONAL TRYPTOPHAN BIOSYNTHESIS PROTEIN"/>
    <property type="match status" value="1"/>
</dbReference>
<dbReference type="PROSITE" id="PS51273">
    <property type="entry name" value="GATASE_TYPE_1"/>
    <property type="match status" value="1"/>
</dbReference>
<dbReference type="InterPro" id="IPR006221">
    <property type="entry name" value="TrpG/PapA_dom"/>
</dbReference>
<dbReference type="RefSeq" id="WP_382385932.1">
    <property type="nucleotide sequence ID" value="NZ_JBHLWI010000004.1"/>
</dbReference>
<proteinExistence type="predicted"/>
<dbReference type="SUPFAM" id="SSF52317">
    <property type="entry name" value="Class I glutamine amidotransferase-like"/>
    <property type="match status" value="1"/>
</dbReference>
<dbReference type="EMBL" id="JBHLWI010000004">
    <property type="protein sequence ID" value="MFC0261485.1"/>
    <property type="molecule type" value="Genomic_DNA"/>
</dbReference>
<dbReference type="InterPro" id="IPR050472">
    <property type="entry name" value="Anth_synth/Amidotransfase"/>
</dbReference>
<evidence type="ECO:0000256" key="1">
    <source>
        <dbReference type="ARBA" id="ARBA00022962"/>
    </source>
</evidence>
<sequence>MVLLIDNFDSFSHILADYLMQLGLELHIVRNDVSPESLLGQKWEAVILSPGPESPRKAGNLMKILGQFVEKSTPILGICLGHQAIGEHFGAKLVKGEHPVHGKVHRVFRQCQQRLLANLPESFEVTRYHSLIIQDEPEEFEVLLRTGDGVNMAMAHRFRPIFGIQYHPEAYLTQYGKEILGNWLRIIKTQKTLGISANIPHG</sequence>
<dbReference type="InterPro" id="IPR017926">
    <property type="entry name" value="GATASE"/>
</dbReference>
<dbReference type="InterPro" id="IPR029062">
    <property type="entry name" value="Class_I_gatase-like"/>
</dbReference>
<dbReference type="NCBIfam" id="TIGR00566">
    <property type="entry name" value="trpG_papA"/>
    <property type="match status" value="1"/>
</dbReference>
<evidence type="ECO:0000259" key="2">
    <source>
        <dbReference type="Pfam" id="PF00117"/>
    </source>
</evidence>
<comment type="caution">
    <text evidence="3">The sequence shown here is derived from an EMBL/GenBank/DDBJ whole genome shotgun (WGS) entry which is preliminary data.</text>
</comment>
<dbReference type="Proteomes" id="UP001589797">
    <property type="component" value="Unassembled WGS sequence"/>
</dbReference>
<dbReference type="PANTHER" id="PTHR43418">
    <property type="entry name" value="MULTIFUNCTIONAL TRYPTOPHAN BIOSYNTHESIS PROTEIN-RELATED"/>
    <property type="match status" value="1"/>
</dbReference>
<dbReference type="CDD" id="cd01743">
    <property type="entry name" value="GATase1_Anthranilate_Synthase"/>
    <property type="match status" value="1"/>
</dbReference>
<organism evidence="3 4">
    <name type="scientific">Fontibacter flavus</name>
    <dbReference type="NCBI Taxonomy" id="654838"/>
    <lineage>
        <taxon>Bacteria</taxon>
        <taxon>Pseudomonadati</taxon>
        <taxon>Bacteroidota</taxon>
        <taxon>Cytophagia</taxon>
        <taxon>Cytophagales</taxon>
        <taxon>Cyclobacteriaceae</taxon>
        <taxon>Fontibacter</taxon>
    </lineage>
</organism>